<dbReference type="PROSITE" id="PS00061">
    <property type="entry name" value="ADH_SHORT"/>
    <property type="match status" value="1"/>
</dbReference>
<name>A0A7W9KQX4_9PSEU</name>
<dbReference type="PANTHER" id="PTHR44196:SF2">
    <property type="entry name" value="SHORT-CHAIN DEHYDROGENASE-RELATED"/>
    <property type="match status" value="1"/>
</dbReference>
<dbReference type="SUPFAM" id="SSF51735">
    <property type="entry name" value="NAD(P)-binding Rossmann-fold domains"/>
    <property type="match status" value="1"/>
</dbReference>
<dbReference type="EMBL" id="JACHIR010000002">
    <property type="protein sequence ID" value="MBB5897091.1"/>
    <property type="molecule type" value="Genomic_DNA"/>
</dbReference>
<evidence type="ECO:0000313" key="5">
    <source>
        <dbReference type="Proteomes" id="UP000585638"/>
    </source>
</evidence>
<reference evidence="4 5" key="1">
    <citation type="submission" date="2020-08" db="EMBL/GenBank/DDBJ databases">
        <title>Sequencing the genomes of 1000 actinobacteria strains.</title>
        <authorList>
            <person name="Klenk H.-P."/>
        </authorList>
    </citation>
    <scope>NUCLEOTIDE SEQUENCE [LARGE SCALE GENOMIC DNA]</scope>
    <source>
        <strain evidence="4 5">DSM 43851</strain>
    </source>
</reference>
<organism evidence="4 5">
    <name type="scientific">Kutzneria kofuensis</name>
    <dbReference type="NCBI Taxonomy" id="103725"/>
    <lineage>
        <taxon>Bacteria</taxon>
        <taxon>Bacillati</taxon>
        <taxon>Actinomycetota</taxon>
        <taxon>Actinomycetes</taxon>
        <taxon>Pseudonocardiales</taxon>
        <taxon>Pseudonocardiaceae</taxon>
        <taxon>Kutzneria</taxon>
    </lineage>
</organism>
<dbReference type="GO" id="GO:0016491">
    <property type="term" value="F:oxidoreductase activity"/>
    <property type="evidence" value="ECO:0007669"/>
    <property type="project" value="UniProtKB-KW"/>
</dbReference>
<evidence type="ECO:0000313" key="4">
    <source>
        <dbReference type="EMBL" id="MBB5897091.1"/>
    </source>
</evidence>
<dbReference type="Gene3D" id="3.40.50.720">
    <property type="entry name" value="NAD(P)-binding Rossmann-like Domain"/>
    <property type="match status" value="1"/>
</dbReference>
<gene>
    <name evidence="4" type="ORF">BJ998_008350</name>
</gene>
<evidence type="ECO:0000256" key="2">
    <source>
        <dbReference type="ARBA" id="ARBA00023002"/>
    </source>
</evidence>
<dbReference type="RefSeq" id="WP_312890635.1">
    <property type="nucleotide sequence ID" value="NZ_BAAAWY010000076.1"/>
</dbReference>
<dbReference type="PANTHER" id="PTHR44196">
    <property type="entry name" value="DEHYDROGENASE/REDUCTASE SDR FAMILY MEMBER 7B"/>
    <property type="match status" value="1"/>
</dbReference>
<sequence>MTTPLNPLAVVTGASSGIGLELAHQLAANGFDIVACAEDDELTIAADALRANNVAVEAVRADLARPEGVEQLVERVTVTGRPVDALVVNAGVGVSGPFVGDSSLDEQLNVVDLNVRLAVHLAKRLLPDMAARGSGRVLFTSSIAAVMPGPFQTVYNASKAFLLSFSEALREELKDSGVTVTALMPGPTETEFFDRADMRDTKLGASENKDDPAEVAKQGFEAMMAGKDRVVAGSFMNKAQVAAAKVVPDKAMAAQHRKMSEPGSAEK</sequence>
<dbReference type="PIRSF" id="PIRSF000126">
    <property type="entry name" value="11-beta-HSD1"/>
    <property type="match status" value="1"/>
</dbReference>
<dbReference type="AlphaFoldDB" id="A0A7W9KQX4"/>
<keyword evidence="5" id="KW-1185">Reference proteome</keyword>
<dbReference type="GO" id="GO:0016020">
    <property type="term" value="C:membrane"/>
    <property type="evidence" value="ECO:0007669"/>
    <property type="project" value="TreeGrafter"/>
</dbReference>
<dbReference type="PRINTS" id="PR00081">
    <property type="entry name" value="GDHRDH"/>
</dbReference>
<dbReference type="CDD" id="cd05233">
    <property type="entry name" value="SDR_c"/>
    <property type="match status" value="1"/>
</dbReference>
<dbReference type="InterPro" id="IPR002347">
    <property type="entry name" value="SDR_fam"/>
</dbReference>
<dbReference type="Proteomes" id="UP000585638">
    <property type="component" value="Unassembled WGS sequence"/>
</dbReference>
<evidence type="ECO:0000256" key="1">
    <source>
        <dbReference type="ARBA" id="ARBA00006484"/>
    </source>
</evidence>
<dbReference type="InterPro" id="IPR020904">
    <property type="entry name" value="Sc_DH/Rdtase_CS"/>
</dbReference>
<accession>A0A7W9KQX4</accession>
<proteinExistence type="inferred from homology"/>
<evidence type="ECO:0000256" key="3">
    <source>
        <dbReference type="RuleBase" id="RU000363"/>
    </source>
</evidence>
<dbReference type="PRINTS" id="PR00080">
    <property type="entry name" value="SDRFAMILY"/>
</dbReference>
<comment type="similarity">
    <text evidence="1 3">Belongs to the short-chain dehydrogenases/reductases (SDR) family.</text>
</comment>
<dbReference type="Pfam" id="PF00106">
    <property type="entry name" value="adh_short"/>
    <property type="match status" value="1"/>
</dbReference>
<dbReference type="InterPro" id="IPR036291">
    <property type="entry name" value="NAD(P)-bd_dom_sf"/>
</dbReference>
<comment type="caution">
    <text evidence="4">The sequence shown here is derived from an EMBL/GenBank/DDBJ whole genome shotgun (WGS) entry which is preliminary data.</text>
</comment>
<protein>
    <submittedName>
        <fullName evidence="4">Short-subunit dehydrogenase</fullName>
    </submittedName>
</protein>
<keyword evidence="2" id="KW-0560">Oxidoreductase</keyword>